<feature type="transmembrane region" description="Helical" evidence="1">
    <location>
        <begin position="37"/>
        <end position="55"/>
    </location>
</feature>
<feature type="transmembrane region" description="Helical" evidence="1">
    <location>
        <begin position="67"/>
        <end position="85"/>
    </location>
</feature>
<protein>
    <submittedName>
        <fullName evidence="2">Uncharacterized protein</fullName>
    </submittedName>
</protein>
<dbReference type="EMBL" id="DYXC01000125">
    <property type="protein sequence ID" value="HJF15324.1"/>
    <property type="molecule type" value="Genomic_DNA"/>
</dbReference>
<dbReference type="AlphaFoldDB" id="A0A921K9Q8"/>
<reference evidence="2" key="2">
    <citation type="submission" date="2021-09" db="EMBL/GenBank/DDBJ databases">
        <authorList>
            <person name="Gilroy R."/>
        </authorList>
    </citation>
    <scope>NUCLEOTIDE SEQUENCE</scope>
    <source>
        <strain evidence="2">ChiHjej13B12-14962</strain>
    </source>
</reference>
<evidence type="ECO:0000313" key="2">
    <source>
        <dbReference type="EMBL" id="HJF15324.1"/>
    </source>
</evidence>
<keyword evidence="1" id="KW-1133">Transmembrane helix</keyword>
<accession>A0A921K9Q8</accession>
<gene>
    <name evidence="2" type="ORF">K8V32_11085</name>
</gene>
<feature type="transmembrane region" description="Helical" evidence="1">
    <location>
        <begin position="12"/>
        <end position="31"/>
    </location>
</feature>
<reference evidence="2" key="1">
    <citation type="journal article" date="2021" name="PeerJ">
        <title>Extensive microbial diversity within the chicken gut microbiome revealed by metagenomics and culture.</title>
        <authorList>
            <person name="Gilroy R."/>
            <person name="Ravi A."/>
            <person name="Getino M."/>
            <person name="Pursley I."/>
            <person name="Horton D.L."/>
            <person name="Alikhan N.F."/>
            <person name="Baker D."/>
            <person name="Gharbi K."/>
            <person name="Hall N."/>
            <person name="Watson M."/>
            <person name="Adriaenssens E.M."/>
            <person name="Foster-Nyarko E."/>
            <person name="Jarju S."/>
            <person name="Secka A."/>
            <person name="Antonio M."/>
            <person name="Oren A."/>
            <person name="Chaudhuri R.R."/>
            <person name="La Ragione R."/>
            <person name="Hildebrand F."/>
            <person name="Pallen M.J."/>
        </authorList>
    </citation>
    <scope>NUCLEOTIDE SEQUENCE</scope>
    <source>
        <strain evidence="2">ChiHjej13B12-14962</strain>
    </source>
</reference>
<sequence length="126" mass="13383">MTVQTVWNSTIFPVVSLSVTCAIALMTMGLLELPAQIGWAAIFLIPMVGFGMLLHRNQRGSCVNQRAVTTLMLVIVPVGMIVPRVDWDGIGVMGLAALGMVFGVIVGALVHNSYVVTQQADTEAVA</sequence>
<dbReference type="RefSeq" id="WP_303907242.1">
    <property type="nucleotide sequence ID" value="NZ_DYXC01000125.1"/>
</dbReference>
<proteinExistence type="predicted"/>
<dbReference type="Proteomes" id="UP000703315">
    <property type="component" value="Unassembled WGS sequence"/>
</dbReference>
<organism evidence="2 3">
    <name type="scientific">Enteractinococcus helveticum</name>
    <dbReference type="NCBI Taxonomy" id="1837282"/>
    <lineage>
        <taxon>Bacteria</taxon>
        <taxon>Bacillati</taxon>
        <taxon>Actinomycetota</taxon>
        <taxon>Actinomycetes</taxon>
        <taxon>Micrococcales</taxon>
        <taxon>Micrococcaceae</taxon>
    </lineage>
</organism>
<name>A0A921K9Q8_9MICC</name>
<evidence type="ECO:0000313" key="3">
    <source>
        <dbReference type="Proteomes" id="UP000703315"/>
    </source>
</evidence>
<keyword evidence="1" id="KW-0472">Membrane</keyword>
<keyword evidence="1" id="KW-0812">Transmembrane</keyword>
<comment type="caution">
    <text evidence="2">The sequence shown here is derived from an EMBL/GenBank/DDBJ whole genome shotgun (WGS) entry which is preliminary data.</text>
</comment>
<evidence type="ECO:0000256" key="1">
    <source>
        <dbReference type="SAM" id="Phobius"/>
    </source>
</evidence>
<feature type="transmembrane region" description="Helical" evidence="1">
    <location>
        <begin position="91"/>
        <end position="110"/>
    </location>
</feature>